<sequence>MVLGHFVSFRGWRPSESFSDGLWFAGRDRVRGLRNTPCLNGGGRLKIKF</sequence>
<dbReference type="HOGENOM" id="CLU_3138082_0_0_4"/>
<organism evidence="1 2">
    <name type="scientific">Neisseria bacilliformis ATCC BAA-1200</name>
    <dbReference type="NCBI Taxonomy" id="888742"/>
    <lineage>
        <taxon>Bacteria</taxon>
        <taxon>Pseudomonadati</taxon>
        <taxon>Pseudomonadota</taxon>
        <taxon>Betaproteobacteria</taxon>
        <taxon>Neisseriales</taxon>
        <taxon>Neisseriaceae</taxon>
        <taxon>Neisseria</taxon>
    </lineage>
</organism>
<gene>
    <name evidence="1" type="ORF">HMPREF9123_2261</name>
</gene>
<accession>F2BEV4</accession>
<dbReference type="Proteomes" id="UP000004105">
    <property type="component" value="Unassembled WGS sequence"/>
</dbReference>
<name>F2BEV4_9NEIS</name>
<dbReference type="EMBL" id="AFAY01000046">
    <property type="protein sequence ID" value="EGF10009.1"/>
    <property type="molecule type" value="Genomic_DNA"/>
</dbReference>
<proteinExistence type="predicted"/>
<dbReference type="AlphaFoldDB" id="F2BEV4"/>
<reference evidence="1 2" key="1">
    <citation type="submission" date="2011-02" db="EMBL/GenBank/DDBJ databases">
        <authorList>
            <person name="Muzny D."/>
            <person name="Qin X."/>
            <person name="Deng J."/>
            <person name="Jiang H."/>
            <person name="Liu Y."/>
            <person name="Qu J."/>
            <person name="Song X.-Z."/>
            <person name="Zhang L."/>
            <person name="Thornton R."/>
            <person name="Coyle M."/>
            <person name="Francisco L."/>
            <person name="Jackson L."/>
            <person name="Javaid M."/>
            <person name="Korchina V."/>
            <person name="Kovar C."/>
            <person name="Mata R."/>
            <person name="Mathew T."/>
            <person name="Ngo R."/>
            <person name="Nguyen L."/>
            <person name="Nguyen N."/>
            <person name="Okwuonu G."/>
            <person name="Ongeri F."/>
            <person name="Pham C."/>
            <person name="Simmons D."/>
            <person name="Wilczek-Boney K."/>
            <person name="Hale W."/>
            <person name="Jakkamsetti A."/>
            <person name="Pham P."/>
            <person name="Ruth R."/>
            <person name="San Lucas F."/>
            <person name="Warren J."/>
            <person name="Zhang J."/>
            <person name="Zhao Z."/>
            <person name="Zhou C."/>
            <person name="Zhu D."/>
            <person name="Lee S."/>
            <person name="Bess C."/>
            <person name="Blankenburg K."/>
            <person name="Forbes L."/>
            <person name="Fu Q."/>
            <person name="Gubbala S."/>
            <person name="Hirani K."/>
            <person name="Jayaseelan J.C."/>
            <person name="Lara F."/>
            <person name="Munidasa M."/>
            <person name="Palculict T."/>
            <person name="Patil S."/>
            <person name="Pu L.-L."/>
            <person name="Saada N."/>
            <person name="Tang L."/>
            <person name="Weissenberger G."/>
            <person name="Zhu Y."/>
            <person name="Hemphill L."/>
            <person name="Shang Y."/>
            <person name="Youmans B."/>
            <person name="Ayvaz T."/>
            <person name="Ross M."/>
            <person name="Santibanez J."/>
            <person name="Aqrawi P."/>
            <person name="Gross S."/>
            <person name="Joshi V."/>
            <person name="Fowler G."/>
            <person name="Nazareth L."/>
            <person name="Reid J."/>
            <person name="Worley K."/>
            <person name="Petrosino J."/>
            <person name="Highlander S."/>
            <person name="Gibbs R."/>
        </authorList>
    </citation>
    <scope>NUCLEOTIDE SEQUENCE [LARGE SCALE GENOMIC DNA]</scope>
    <source>
        <strain evidence="1 2">ATCC BAA-1200</strain>
    </source>
</reference>
<protein>
    <submittedName>
        <fullName evidence="1">Uncharacterized protein</fullName>
    </submittedName>
</protein>
<evidence type="ECO:0000313" key="2">
    <source>
        <dbReference type="Proteomes" id="UP000004105"/>
    </source>
</evidence>
<comment type="caution">
    <text evidence="1">The sequence shown here is derived from an EMBL/GenBank/DDBJ whole genome shotgun (WGS) entry which is preliminary data.</text>
</comment>
<keyword evidence="2" id="KW-1185">Reference proteome</keyword>
<evidence type="ECO:0000313" key="1">
    <source>
        <dbReference type="EMBL" id="EGF10009.1"/>
    </source>
</evidence>